<dbReference type="EMBL" id="MNAO01000055">
    <property type="protein sequence ID" value="OHV17184.1"/>
    <property type="molecule type" value="Genomic_DNA"/>
</dbReference>
<gene>
    <name evidence="2" type="ORF">BK022_07155</name>
</gene>
<evidence type="ECO:0000313" key="3">
    <source>
        <dbReference type="Proteomes" id="UP000180215"/>
    </source>
</evidence>
<reference evidence="2 3" key="1">
    <citation type="submission" date="2016-10" db="EMBL/GenBank/DDBJ databases">
        <title>Draft genome sequence of Methylobacterium extorquens CP3, a seed endophyte of Crotalaria pumila with plant growth-promoting and metal tolerance properties.</title>
        <authorList>
            <person name="Sanchez-Lopez A.S."/>
            <person name="Van Hamme J.D."/>
            <person name="Thijs S."/>
            <person name="Mcammond B.M."/>
            <person name="Stevens V."/>
            <person name="Gonzalez-Chavez M.D.C."/>
            <person name="Vangronsveld J."/>
        </authorList>
    </citation>
    <scope>NUCLEOTIDE SEQUENCE [LARGE SCALE GENOMIC DNA]</scope>
    <source>
        <strain evidence="2 3">CP3</strain>
    </source>
</reference>
<sequence length="124" mass="14331">MDWLTFLKDVIATQQFLQIFVGGCTMMLIGWMVTRAKGDRDHLPPPAPVGIADVPPPFLQGPREAVDLMRELRDLARRQTEDIGRMAECLRIIREETKRQTEILGLIEREQAIENRAHHERDRS</sequence>
<keyword evidence="1" id="KW-1133">Transmembrane helix</keyword>
<dbReference type="Proteomes" id="UP000180215">
    <property type="component" value="Unassembled WGS sequence"/>
</dbReference>
<name>A0A1S1PB69_METEX</name>
<keyword evidence="1" id="KW-0812">Transmembrane</keyword>
<comment type="caution">
    <text evidence="2">The sequence shown here is derived from an EMBL/GenBank/DDBJ whole genome shotgun (WGS) entry which is preliminary data.</text>
</comment>
<organism evidence="2 3">
    <name type="scientific">Methylorubrum extorquens</name>
    <name type="common">Methylobacterium dichloromethanicum</name>
    <name type="synonym">Methylobacterium extorquens</name>
    <dbReference type="NCBI Taxonomy" id="408"/>
    <lineage>
        <taxon>Bacteria</taxon>
        <taxon>Pseudomonadati</taxon>
        <taxon>Pseudomonadota</taxon>
        <taxon>Alphaproteobacteria</taxon>
        <taxon>Hyphomicrobiales</taxon>
        <taxon>Methylobacteriaceae</taxon>
        <taxon>Methylorubrum</taxon>
    </lineage>
</organism>
<evidence type="ECO:0000256" key="1">
    <source>
        <dbReference type="SAM" id="Phobius"/>
    </source>
</evidence>
<keyword evidence="1" id="KW-0472">Membrane</keyword>
<feature type="transmembrane region" description="Helical" evidence="1">
    <location>
        <begin position="15"/>
        <end position="33"/>
    </location>
</feature>
<proteinExistence type="predicted"/>
<dbReference type="AlphaFoldDB" id="A0A1S1PB69"/>
<protein>
    <submittedName>
        <fullName evidence="2">Uncharacterized protein</fullName>
    </submittedName>
</protein>
<accession>A0A1S1PB69</accession>
<evidence type="ECO:0000313" key="2">
    <source>
        <dbReference type="EMBL" id="OHV17184.1"/>
    </source>
</evidence>